<keyword evidence="2" id="KW-1185">Reference proteome</keyword>
<dbReference type="Gene3D" id="2.50.20.10">
    <property type="entry name" value="Lipoprotein localisation LolA/LolB/LppX"/>
    <property type="match status" value="1"/>
</dbReference>
<evidence type="ECO:0008006" key="3">
    <source>
        <dbReference type="Google" id="ProtNLM"/>
    </source>
</evidence>
<dbReference type="EMBL" id="AP021875">
    <property type="protein sequence ID" value="BBO73320.1"/>
    <property type="molecule type" value="Genomic_DNA"/>
</dbReference>
<dbReference type="OrthoDB" id="5422303at2"/>
<dbReference type="AlphaFoldDB" id="A0A5K7YY81"/>
<evidence type="ECO:0000313" key="1">
    <source>
        <dbReference type="EMBL" id="BBO73320.1"/>
    </source>
</evidence>
<organism evidence="1 2">
    <name type="scientific">Desulfosarcina widdelii</name>
    <dbReference type="NCBI Taxonomy" id="947919"/>
    <lineage>
        <taxon>Bacteria</taxon>
        <taxon>Pseudomonadati</taxon>
        <taxon>Thermodesulfobacteriota</taxon>
        <taxon>Desulfobacteria</taxon>
        <taxon>Desulfobacterales</taxon>
        <taxon>Desulfosarcinaceae</taxon>
        <taxon>Desulfosarcina</taxon>
    </lineage>
</organism>
<proteinExistence type="predicted"/>
<accession>A0A5K7YY81</accession>
<reference evidence="1 2" key="1">
    <citation type="submission" date="2019-11" db="EMBL/GenBank/DDBJ databases">
        <title>Comparative genomics of hydrocarbon-degrading Desulfosarcina strains.</title>
        <authorList>
            <person name="Watanabe M."/>
            <person name="Kojima H."/>
            <person name="Fukui M."/>
        </authorList>
    </citation>
    <scope>NUCLEOTIDE SEQUENCE [LARGE SCALE GENOMIC DNA]</scope>
    <source>
        <strain evidence="1 2">PP31</strain>
    </source>
</reference>
<sequence length="227" mass="25395">MPSDPAAEEMVARLKTTNAGLIRFKCLGKMTLAAPGQAVQSFRAAMAGALNDRLRIDMFAPFGGSAGTFSSDGKHLFLVRHPSGETYKKRYGSGSLRRMLQIDVSVDDLLEVMVGRIPLEENRLARFIPLSEGDPAWLVFIDEKGRTRQRISVDAHKKPLRSEWFDSSQRMTHTLTIHGRQVVDGYDLPRRIDLTGGEGERITMVLERYNANVLLDDHLFVPLKTPS</sequence>
<dbReference type="KEGG" id="dwd:DSCW_07370"/>
<evidence type="ECO:0000313" key="2">
    <source>
        <dbReference type="Proteomes" id="UP000427769"/>
    </source>
</evidence>
<name>A0A5K7YY81_9BACT</name>
<dbReference type="Proteomes" id="UP000427769">
    <property type="component" value="Chromosome"/>
</dbReference>
<protein>
    <recommendedName>
        <fullName evidence="3">Outer membrane lipoprotein-sorting protein</fullName>
    </recommendedName>
</protein>
<dbReference type="RefSeq" id="WP_155302439.1">
    <property type="nucleotide sequence ID" value="NZ_AP021875.1"/>
</dbReference>
<gene>
    <name evidence="1" type="ORF">DSCW_07370</name>
</gene>